<reference evidence="2" key="1">
    <citation type="journal article" date="2019" name="Int. J. Syst. Evol. Microbiol.">
        <title>The Global Catalogue of Microorganisms (GCM) 10K type strain sequencing project: providing services to taxonomists for standard genome sequencing and annotation.</title>
        <authorList>
            <consortium name="The Broad Institute Genomics Platform"/>
            <consortium name="The Broad Institute Genome Sequencing Center for Infectious Disease"/>
            <person name="Wu L."/>
            <person name="Ma J."/>
        </authorList>
    </citation>
    <scope>NUCLEOTIDE SEQUENCE [LARGE SCALE GENOMIC DNA]</scope>
    <source>
        <strain evidence="2">CGMCC 4.7289</strain>
    </source>
</reference>
<dbReference type="EMBL" id="JBHSAY010000009">
    <property type="protein sequence ID" value="MFC4133093.1"/>
    <property type="molecule type" value="Genomic_DNA"/>
</dbReference>
<evidence type="ECO:0000313" key="1">
    <source>
        <dbReference type="EMBL" id="MFC4133093.1"/>
    </source>
</evidence>
<comment type="caution">
    <text evidence="1">The sequence shown here is derived from an EMBL/GenBank/DDBJ whole genome shotgun (WGS) entry which is preliminary data.</text>
</comment>
<protein>
    <submittedName>
        <fullName evidence="1">DUF6245 family protein</fullName>
    </submittedName>
</protein>
<name>A0ABV8LRC1_9ACTN</name>
<sequence length="191" mass="20100">MESDGRADGERPLEQRLVGALNMLGVDHVPREAADQTAAMDELGGVNAYRAWLASALLGASQSLAMATDRLPLSRDARYAIWQRQLSAADVASDPAARAELIRWQVQRACAPLPAIAQECPADPIPLAAGQAAEGLKILLAVSATTYGAVAAGDVHTLADQAGKLREARKILQAAIENTDLLLDLLGSVDL</sequence>
<accession>A0ABV8LRC1</accession>
<dbReference type="RefSeq" id="WP_253751767.1">
    <property type="nucleotide sequence ID" value="NZ_JAMZDZ010000001.1"/>
</dbReference>
<dbReference type="Pfam" id="PF19758">
    <property type="entry name" value="DUF6245"/>
    <property type="match status" value="1"/>
</dbReference>
<evidence type="ECO:0000313" key="2">
    <source>
        <dbReference type="Proteomes" id="UP001595816"/>
    </source>
</evidence>
<keyword evidence="2" id="KW-1185">Reference proteome</keyword>
<proteinExistence type="predicted"/>
<dbReference type="Proteomes" id="UP001595816">
    <property type="component" value="Unassembled WGS sequence"/>
</dbReference>
<dbReference type="InterPro" id="IPR046212">
    <property type="entry name" value="DUF6245"/>
</dbReference>
<organism evidence="1 2">
    <name type="scientific">Hamadaea flava</name>
    <dbReference type="NCBI Taxonomy" id="1742688"/>
    <lineage>
        <taxon>Bacteria</taxon>
        <taxon>Bacillati</taxon>
        <taxon>Actinomycetota</taxon>
        <taxon>Actinomycetes</taxon>
        <taxon>Micromonosporales</taxon>
        <taxon>Micromonosporaceae</taxon>
        <taxon>Hamadaea</taxon>
    </lineage>
</organism>
<gene>
    <name evidence="1" type="ORF">ACFOZ4_20970</name>
</gene>